<dbReference type="Proteomes" id="UP000251993">
    <property type="component" value="Chromosome"/>
</dbReference>
<dbReference type="RefSeq" id="WP_013927914.1">
    <property type="nucleotide sequence ID" value="NZ_CP030850.1"/>
</dbReference>
<dbReference type="Gene3D" id="1.10.260.40">
    <property type="entry name" value="lambda repressor-like DNA-binding domains"/>
    <property type="match status" value="1"/>
</dbReference>
<evidence type="ECO:0000313" key="3">
    <source>
        <dbReference type="EMBL" id="AXE19912.1"/>
    </source>
</evidence>
<evidence type="ECO:0000313" key="4">
    <source>
        <dbReference type="Proteomes" id="UP000251993"/>
    </source>
</evidence>
<dbReference type="CDD" id="cd00093">
    <property type="entry name" value="HTH_XRE"/>
    <property type="match status" value="1"/>
</dbReference>
<dbReference type="PROSITE" id="PS50943">
    <property type="entry name" value="HTH_CROC1"/>
    <property type="match status" value="1"/>
</dbReference>
<dbReference type="PANTHER" id="PTHR46558:SF11">
    <property type="entry name" value="HTH-TYPE TRANSCRIPTIONAL REGULATOR XRE"/>
    <property type="match status" value="1"/>
</dbReference>
<dbReference type="Pfam" id="PF01381">
    <property type="entry name" value="HTH_3"/>
    <property type="match status" value="1"/>
</dbReference>
<reference evidence="3 4" key="1">
    <citation type="submission" date="2018-07" db="EMBL/GenBank/DDBJ databases">
        <title>Genome sequencing of Runella.</title>
        <authorList>
            <person name="Baek M.-G."/>
            <person name="Yi H."/>
        </authorList>
    </citation>
    <scope>NUCLEOTIDE SEQUENCE [LARGE SCALE GENOMIC DNA]</scope>
    <source>
        <strain evidence="3 4">HYN0085</strain>
    </source>
</reference>
<protein>
    <submittedName>
        <fullName evidence="3">Transcriptional regulator</fullName>
    </submittedName>
</protein>
<accession>A0A344TMP1</accession>
<dbReference type="InterPro" id="IPR001387">
    <property type="entry name" value="Cro/C1-type_HTH"/>
</dbReference>
<dbReference type="PANTHER" id="PTHR46558">
    <property type="entry name" value="TRACRIPTIONAL REGULATORY PROTEIN-RELATED-RELATED"/>
    <property type="match status" value="1"/>
</dbReference>
<dbReference type="GO" id="GO:0003677">
    <property type="term" value="F:DNA binding"/>
    <property type="evidence" value="ECO:0007669"/>
    <property type="project" value="UniProtKB-KW"/>
</dbReference>
<dbReference type="SMART" id="SM00530">
    <property type="entry name" value="HTH_XRE"/>
    <property type="match status" value="1"/>
</dbReference>
<dbReference type="EMBL" id="CP030850">
    <property type="protein sequence ID" value="AXE19912.1"/>
    <property type="molecule type" value="Genomic_DNA"/>
</dbReference>
<dbReference type="InterPro" id="IPR010982">
    <property type="entry name" value="Lambda_DNA-bd_dom_sf"/>
</dbReference>
<feature type="domain" description="HTH cro/C1-type" evidence="2">
    <location>
        <begin position="5"/>
        <end position="59"/>
    </location>
</feature>
<keyword evidence="4" id="KW-1185">Reference proteome</keyword>
<dbReference type="SUPFAM" id="SSF47413">
    <property type="entry name" value="lambda repressor-like DNA-binding domains"/>
    <property type="match status" value="1"/>
</dbReference>
<dbReference type="KEGG" id="run:DR864_20255"/>
<keyword evidence="1" id="KW-0238">DNA-binding</keyword>
<gene>
    <name evidence="3" type="ORF">DR864_20255</name>
</gene>
<name>A0A344TMP1_9BACT</name>
<proteinExistence type="predicted"/>
<organism evidence="3 4">
    <name type="scientific">Runella rosea</name>
    <dbReference type="NCBI Taxonomy" id="2259595"/>
    <lineage>
        <taxon>Bacteria</taxon>
        <taxon>Pseudomonadati</taxon>
        <taxon>Bacteroidota</taxon>
        <taxon>Cytophagia</taxon>
        <taxon>Cytophagales</taxon>
        <taxon>Spirosomataceae</taxon>
        <taxon>Runella</taxon>
    </lineage>
</organism>
<dbReference type="AlphaFoldDB" id="A0A344TMP1"/>
<dbReference type="OrthoDB" id="1357763at2"/>
<evidence type="ECO:0000256" key="1">
    <source>
        <dbReference type="ARBA" id="ARBA00023125"/>
    </source>
</evidence>
<sequence>MKNTIHVERAIRRITQADLAAAVGVSRQTINALEAAKYVPSVVLAMKIANYFEKPVEAIFELGEED</sequence>
<evidence type="ECO:0000259" key="2">
    <source>
        <dbReference type="PROSITE" id="PS50943"/>
    </source>
</evidence>